<dbReference type="EMBL" id="BA000040">
    <property type="protein sequence ID" value="BAC46852.1"/>
    <property type="molecule type" value="Genomic_DNA"/>
</dbReference>
<keyword evidence="2" id="KW-1185">Reference proteome</keyword>
<organism evidence="1 2">
    <name type="scientific">Bradyrhizobium diazoefficiens (strain JCM 10833 / BCRC 13528 / IAM 13628 / NBRC 14792 / USDA 110)</name>
    <dbReference type="NCBI Taxonomy" id="224911"/>
    <lineage>
        <taxon>Bacteria</taxon>
        <taxon>Pseudomonadati</taxon>
        <taxon>Pseudomonadota</taxon>
        <taxon>Alphaproteobacteria</taxon>
        <taxon>Hyphomicrobiales</taxon>
        <taxon>Nitrobacteraceae</taxon>
        <taxon>Bradyrhizobium</taxon>
    </lineage>
</organism>
<dbReference type="OrthoDB" id="8251404at2"/>
<dbReference type="InParanoid" id="Q89U32"/>
<sequence>MYAELHVGRLGLKTIESGWFRQCQGQIIRPASLRRTRLLFSLCSNSGMNDRPASWRMPTPKQMEKLAASMGKKAARERSLGPKDDMPDEYWHALLDDADDQAAVSGRSSPGQRLCEMPQHVLRVSCRRCERIVEIQKADAARLYGQQASWKEVGHRLLDNTCQNRTGRHEEDGCWPAFGPV</sequence>
<evidence type="ECO:0000313" key="2">
    <source>
        <dbReference type="Proteomes" id="UP000002526"/>
    </source>
</evidence>
<evidence type="ECO:0000313" key="1">
    <source>
        <dbReference type="EMBL" id="BAC46852.1"/>
    </source>
</evidence>
<dbReference type="eggNOG" id="ENOG5030CSG">
    <property type="taxonomic scope" value="Bacteria"/>
</dbReference>
<protein>
    <submittedName>
        <fullName evidence="1">Bll1587 protein</fullName>
    </submittedName>
</protein>
<dbReference type="Proteomes" id="UP000002526">
    <property type="component" value="Chromosome"/>
</dbReference>
<dbReference type="EnsemblBacteria" id="BAC46852">
    <property type="protein sequence ID" value="BAC46852"/>
    <property type="gene ID" value="BAC46852"/>
</dbReference>
<dbReference type="HOGENOM" id="CLU_127514_0_0_5"/>
<reference evidence="2" key="1">
    <citation type="journal article" date="2002" name="DNA Res.">
        <title>Complete genomic sequence of nitrogen-fixing symbiotic bacterium Bradyrhizobium japonicum USDA110.</title>
        <authorList>
            <person name="Kaneko T."/>
            <person name="Nakamura Y."/>
            <person name="Sato S."/>
            <person name="Minamisawa K."/>
            <person name="Uchiumi T."/>
            <person name="Sasamoto S."/>
            <person name="Watanabe A."/>
            <person name="Idesawa K."/>
            <person name="Iriguchi M."/>
            <person name="Kawashima K."/>
            <person name="Kohara M."/>
            <person name="Matsumoto M."/>
            <person name="Shimpo S."/>
            <person name="Tsuruoka H."/>
            <person name="Wada T."/>
            <person name="Yamada M."/>
            <person name="Tabata S."/>
        </authorList>
    </citation>
    <scope>NUCLEOTIDE SEQUENCE [LARGE SCALE GENOMIC DNA]</scope>
    <source>
        <strain evidence="2">JCM 10833 / BCRC 13528 / IAM 13628 / NBRC 14792 / USDA 110</strain>
    </source>
</reference>
<gene>
    <name evidence="1" type="ordered locus">bll1587</name>
</gene>
<dbReference type="KEGG" id="bja:bll1587"/>
<dbReference type="AlphaFoldDB" id="Q89U32"/>
<proteinExistence type="predicted"/>
<name>Q89U32_BRADU</name>
<accession>Q89U32</accession>